<organism evidence="1 2">
    <name type="scientific">Klebsiella phage RCIP0102</name>
    <dbReference type="NCBI Taxonomy" id="3094270"/>
    <lineage>
        <taxon>Viruses</taxon>
    </lineage>
</organism>
<accession>A0AAX4GZQ8</accession>
<name>A0AAX4GZQ8_9VIRU</name>
<gene>
    <name evidence="1" type="ORF">RCIP0102_00043</name>
</gene>
<reference evidence="1" key="1">
    <citation type="submission" date="2023-09" db="EMBL/GenBank/DDBJ databases">
        <authorList>
            <person name="Feng J."/>
        </authorList>
    </citation>
    <scope>NUCLEOTIDE SEQUENCE</scope>
</reference>
<sequence>MYYSENKAYCISPETYHKWLSAKNSINGLIAAAIGIQTWAPLEIDSLGRVVKIKTETGKIISAKTVGDENDRSLSCLFSRHELEEGKVVQIGSFENQSTTDRYVVFEVSAAIKPAPVVKDGRSIFTLEEAKEIILEWTDIVPETTKYELFKTCGLAEVKTVRTVEVGNV</sequence>
<dbReference type="EMBL" id="OR532896">
    <property type="protein sequence ID" value="WPJ56153.1"/>
    <property type="molecule type" value="Genomic_DNA"/>
</dbReference>
<evidence type="ECO:0000313" key="1">
    <source>
        <dbReference type="EMBL" id="WPJ56153.1"/>
    </source>
</evidence>
<proteinExistence type="predicted"/>
<protein>
    <submittedName>
        <fullName evidence="1">Uncharacterized protein</fullName>
    </submittedName>
</protein>
<dbReference type="Proteomes" id="UP001434466">
    <property type="component" value="Segment"/>
</dbReference>
<evidence type="ECO:0000313" key="2">
    <source>
        <dbReference type="Proteomes" id="UP001434466"/>
    </source>
</evidence>